<evidence type="ECO:0000256" key="1">
    <source>
        <dbReference type="ARBA" id="ARBA00022729"/>
    </source>
</evidence>
<dbReference type="InterPro" id="IPR036908">
    <property type="entry name" value="RlpA-like_sf"/>
</dbReference>
<reference evidence="3" key="1">
    <citation type="journal article" date="2023" name="Mol. Phylogenet. Evol.">
        <title>Genome-scale phylogeny and comparative genomics of the fungal order Sordariales.</title>
        <authorList>
            <person name="Hensen N."/>
            <person name="Bonometti L."/>
            <person name="Westerberg I."/>
            <person name="Brannstrom I.O."/>
            <person name="Guillou S."/>
            <person name="Cros-Aarteil S."/>
            <person name="Calhoun S."/>
            <person name="Haridas S."/>
            <person name="Kuo A."/>
            <person name="Mondo S."/>
            <person name="Pangilinan J."/>
            <person name="Riley R."/>
            <person name="LaButti K."/>
            <person name="Andreopoulos B."/>
            <person name="Lipzen A."/>
            <person name="Chen C."/>
            <person name="Yan M."/>
            <person name="Daum C."/>
            <person name="Ng V."/>
            <person name="Clum A."/>
            <person name="Steindorff A."/>
            <person name="Ohm R.A."/>
            <person name="Martin F."/>
            <person name="Silar P."/>
            <person name="Natvig D.O."/>
            <person name="Lalanne C."/>
            <person name="Gautier V."/>
            <person name="Ament-Velasquez S.L."/>
            <person name="Kruys A."/>
            <person name="Hutchinson M.I."/>
            <person name="Powell A.J."/>
            <person name="Barry K."/>
            <person name="Miller A.N."/>
            <person name="Grigoriev I.V."/>
            <person name="Debuchy R."/>
            <person name="Gladieux P."/>
            <person name="Hiltunen Thoren M."/>
            <person name="Johannesson H."/>
        </authorList>
    </citation>
    <scope>NUCLEOTIDE SEQUENCE</scope>
    <source>
        <strain evidence="3">CBS 958.72</strain>
    </source>
</reference>
<dbReference type="PROSITE" id="PS51257">
    <property type="entry name" value="PROKAR_LIPOPROTEIN"/>
    <property type="match status" value="1"/>
</dbReference>
<dbReference type="SUPFAM" id="SSF50685">
    <property type="entry name" value="Barwin-like endoglucanases"/>
    <property type="match status" value="1"/>
</dbReference>
<dbReference type="Gene3D" id="2.40.40.10">
    <property type="entry name" value="RlpA-like domain"/>
    <property type="match status" value="1"/>
</dbReference>
<dbReference type="PANTHER" id="PTHR31836:SF28">
    <property type="entry name" value="SRCR DOMAIN-CONTAINING PROTEIN-RELATED"/>
    <property type="match status" value="1"/>
</dbReference>
<reference evidence="3" key="2">
    <citation type="submission" date="2023-06" db="EMBL/GenBank/DDBJ databases">
        <authorList>
            <consortium name="Lawrence Berkeley National Laboratory"/>
            <person name="Haridas S."/>
            <person name="Hensen N."/>
            <person name="Bonometti L."/>
            <person name="Westerberg I."/>
            <person name="Brannstrom I.O."/>
            <person name="Guillou S."/>
            <person name="Cros-Aarteil S."/>
            <person name="Calhoun S."/>
            <person name="Kuo A."/>
            <person name="Mondo S."/>
            <person name="Pangilinan J."/>
            <person name="Riley R."/>
            <person name="Labutti K."/>
            <person name="Andreopoulos B."/>
            <person name="Lipzen A."/>
            <person name="Chen C."/>
            <person name="Yanf M."/>
            <person name="Daum C."/>
            <person name="Ng V."/>
            <person name="Clum A."/>
            <person name="Steindorff A."/>
            <person name="Ohm R."/>
            <person name="Martin F."/>
            <person name="Silar P."/>
            <person name="Natvig D."/>
            <person name="Lalanne C."/>
            <person name="Gautier V."/>
            <person name="Ament-Velasquez S.L."/>
            <person name="Kruys A."/>
            <person name="Hutchinson M.I."/>
            <person name="Powell A.J."/>
            <person name="Barry K."/>
            <person name="Miller A.N."/>
            <person name="Grigoriev I.V."/>
            <person name="Debuchy R."/>
            <person name="Gladieux P."/>
            <person name="Thoren M.H."/>
            <person name="Johannesson H."/>
        </authorList>
    </citation>
    <scope>NUCLEOTIDE SEQUENCE</scope>
    <source>
        <strain evidence="3">CBS 958.72</strain>
    </source>
</reference>
<feature type="chain" id="PRO_5042218399" description="RlpA-like protein double-psi beta-barrel domain-containing protein" evidence="2">
    <location>
        <begin position="18"/>
        <end position="146"/>
    </location>
</feature>
<organism evidence="3 4">
    <name type="scientific">Lasiosphaeria ovina</name>
    <dbReference type="NCBI Taxonomy" id="92902"/>
    <lineage>
        <taxon>Eukaryota</taxon>
        <taxon>Fungi</taxon>
        <taxon>Dikarya</taxon>
        <taxon>Ascomycota</taxon>
        <taxon>Pezizomycotina</taxon>
        <taxon>Sordariomycetes</taxon>
        <taxon>Sordariomycetidae</taxon>
        <taxon>Sordariales</taxon>
        <taxon>Lasiosphaeriaceae</taxon>
        <taxon>Lasiosphaeria</taxon>
    </lineage>
</organism>
<evidence type="ECO:0008006" key="5">
    <source>
        <dbReference type="Google" id="ProtNLM"/>
    </source>
</evidence>
<evidence type="ECO:0000313" key="3">
    <source>
        <dbReference type="EMBL" id="KAK3380450.1"/>
    </source>
</evidence>
<evidence type="ECO:0000256" key="2">
    <source>
        <dbReference type="SAM" id="SignalP"/>
    </source>
</evidence>
<dbReference type="EMBL" id="JAULSN010000002">
    <property type="protein sequence ID" value="KAK3380450.1"/>
    <property type="molecule type" value="Genomic_DNA"/>
</dbReference>
<protein>
    <recommendedName>
        <fullName evidence="5">RlpA-like protein double-psi beta-barrel domain-containing protein</fullName>
    </recommendedName>
</protein>
<dbReference type="InterPro" id="IPR051477">
    <property type="entry name" value="Expansin_CellWall"/>
</dbReference>
<keyword evidence="4" id="KW-1185">Reference proteome</keyword>
<comment type="caution">
    <text evidence="3">The sequence shown here is derived from an EMBL/GenBank/DDBJ whole genome shotgun (WGS) entry which is preliminary data.</text>
</comment>
<dbReference type="PANTHER" id="PTHR31836">
    <property type="match status" value="1"/>
</dbReference>
<feature type="signal peptide" evidence="2">
    <location>
        <begin position="1"/>
        <end position="17"/>
    </location>
</feature>
<accession>A0AAE0NFB9</accession>
<dbReference type="AlphaFoldDB" id="A0AAE0NFB9"/>
<evidence type="ECO:0000313" key="4">
    <source>
        <dbReference type="Proteomes" id="UP001287356"/>
    </source>
</evidence>
<name>A0AAE0NFB9_9PEZI</name>
<gene>
    <name evidence="3" type="ORF">B0T24DRAFT_676139</name>
</gene>
<sequence length="146" mass="15483">MKTSSIPLVAFFVGALACPHALRHAPAEFKFHLAVNIAAREDKAQYHGDMTYYEVGTGACGHDDSGKGSVQNIVAVSGALLGEGSSTNMCNRKISIKGDNGKEVTAVIRDKCPSCDEGALDVSEKVFKDVVGDLRVGRAKVSWTVI</sequence>
<dbReference type="Proteomes" id="UP001287356">
    <property type="component" value="Unassembled WGS sequence"/>
</dbReference>
<dbReference type="CDD" id="cd22191">
    <property type="entry name" value="DPBB_RlpA_EXP_N-like"/>
    <property type="match status" value="1"/>
</dbReference>
<proteinExistence type="predicted"/>
<keyword evidence="1 2" id="KW-0732">Signal</keyword>